<dbReference type="GO" id="GO:0008775">
    <property type="term" value="F:acetate CoA-transferase activity"/>
    <property type="evidence" value="ECO:0007669"/>
    <property type="project" value="InterPro"/>
</dbReference>
<dbReference type="Gene3D" id="3.40.1080.20">
    <property type="entry name" value="Acetyl-CoA hydrolase/transferase C-terminal domain"/>
    <property type="match status" value="1"/>
</dbReference>
<accession>X1KCL1</accession>
<proteinExistence type="predicted"/>
<dbReference type="InterPro" id="IPR038460">
    <property type="entry name" value="AcetylCoA_hyd_C_sf"/>
</dbReference>
<name>X1KCL1_9ZZZZ</name>
<dbReference type="InterPro" id="IPR037171">
    <property type="entry name" value="NagB/RpiA_transferase-like"/>
</dbReference>
<feature type="non-terminal residue" evidence="2">
    <location>
        <position position="1"/>
    </location>
</feature>
<dbReference type="EMBL" id="BARV01004586">
    <property type="protein sequence ID" value="GAI04767.1"/>
    <property type="molecule type" value="Genomic_DNA"/>
</dbReference>
<feature type="domain" description="Acetyl-CoA hydrolase/transferase C-terminal" evidence="1">
    <location>
        <begin position="2"/>
        <end position="136"/>
    </location>
</feature>
<dbReference type="InterPro" id="IPR046433">
    <property type="entry name" value="ActCoA_hydro"/>
</dbReference>
<dbReference type="PANTHER" id="PTHR21432">
    <property type="entry name" value="ACETYL-COA HYDROLASE-RELATED"/>
    <property type="match status" value="1"/>
</dbReference>
<dbReference type="Pfam" id="PF13336">
    <property type="entry name" value="AcetylCoA_hyd_C"/>
    <property type="match status" value="1"/>
</dbReference>
<organism evidence="2">
    <name type="scientific">marine sediment metagenome</name>
    <dbReference type="NCBI Taxonomy" id="412755"/>
    <lineage>
        <taxon>unclassified sequences</taxon>
        <taxon>metagenomes</taxon>
        <taxon>ecological metagenomes</taxon>
    </lineage>
</organism>
<dbReference type="SUPFAM" id="SSF100950">
    <property type="entry name" value="NagB/RpiA/CoA transferase-like"/>
    <property type="match status" value="1"/>
</dbReference>
<evidence type="ECO:0000313" key="2">
    <source>
        <dbReference type="EMBL" id="GAI04767.1"/>
    </source>
</evidence>
<reference evidence="2" key="1">
    <citation type="journal article" date="2014" name="Front. Microbiol.">
        <title>High frequency of phylogenetically diverse reductive dehalogenase-homologous genes in deep subseafloor sedimentary metagenomes.</title>
        <authorList>
            <person name="Kawai M."/>
            <person name="Futagami T."/>
            <person name="Toyoda A."/>
            <person name="Takaki Y."/>
            <person name="Nishi S."/>
            <person name="Hori S."/>
            <person name="Arai W."/>
            <person name="Tsubouchi T."/>
            <person name="Morono Y."/>
            <person name="Uchiyama I."/>
            <person name="Ito T."/>
            <person name="Fujiyama A."/>
            <person name="Inagaki F."/>
            <person name="Takami H."/>
        </authorList>
    </citation>
    <scope>NUCLEOTIDE SEQUENCE</scope>
    <source>
        <strain evidence="2">Expedition CK06-06</strain>
    </source>
</reference>
<protein>
    <recommendedName>
        <fullName evidence="1">Acetyl-CoA hydrolase/transferase C-terminal domain-containing protein</fullName>
    </recommendedName>
</protein>
<evidence type="ECO:0000259" key="1">
    <source>
        <dbReference type="Pfam" id="PF13336"/>
    </source>
</evidence>
<sequence length="142" mass="15272">NVSYLEDLRVIASNDNMVAINNALSVDLSGQITSESIGGQLRSTPGGQIPFVFGSLLSKGGRSITVLPSTALGGKASRIVPRFPEGTVVTIPRGCADYVVTEFGIARLWAKTVRQRAQELISVAHPDFRSELRKAAQEMLYP</sequence>
<dbReference type="PANTHER" id="PTHR21432:SF20">
    <property type="entry name" value="ACETYL-COA HYDROLASE"/>
    <property type="match status" value="1"/>
</dbReference>
<comment type="caution">
    <text evidence="2">The sequence shown here is derived from an EMBL/GenBank/DDBJ whole genome shotgun (WGS) entry which is preliminary data.</text>
</comment>
<dbReference type="AlphaFoldDB" id="X1KCL1"/>
<gene>
    <name evidence="2" type="ORF">S06H3_10071</name>
</gene>
<dbReference type="GO" id="GO:0006083">
    <property type="term" value="P:acetate metabolic process"/>
    <property type="evidence" value="ECO:0007669"/>
    <property type="project" value="InterPro"/>
</dbReference>
<dbReference type="InterPro" id="IPR026888">
    <property type="entry name" value="AcetylCoA_hyd_C"/>
</dbReference>